<dbReference type="EMBL" id="CP076361">
    <property type="protein sequence ID" value="QWK89557.1"/>
    <property type="molecule type" value="Genomic_DNA"/>
</dbReference>
<accession>A0A975S0G7</accession>
<reference evidence="2" key="1">
    <citation type="submission" date="2021-06" db="EMBL/GenBank/DDBJ databases">
        <title>Direct submission.</title>
        <authorList>
            <person name="Lee C.-S."/>
            <person name="Jin L."/>
        </authorList>
    </citation>
    <scope>NUCLEOTIDE SEQUENCE</scope>
    <source>
        <strain evidence="2">Con5</strain>
    </source>
</reference>
<evidence type="ECO:0008006" key="4">
    <source>
        <dbReference type="Google" id="ProtNLM"/>
    </source>
</evidence>
<dbReference type="RefSeq" id="WP_215504680.1">
    <property type="nucleotide sequence ID" value="NZ_CP076361.1"/>
</dbReference>
<keyword evidence="3" id="KW-1185">Reference proteome</keyword>
<protein>
    <recommendedName>
        <fullName evidence="4">DUF3313 domain-containing protein</fullName>
    </recommendedName>
</protein>
<feature type="signal peptide" evidence="1">
    <location>
        <begin position="1"/>
        <end position="20"/>
    </location>
</feature>
<evidence type="ECO:0000313" key="3">
    <source>
        <dbReference type="Proteomes" id="UP000679352"/>
    </source>
</evidence>
<feature type="chain" id="PRO_5037309650" description="DUF3313 domain-containing protein" evidence="1">
    <location>
        <begin position="21"/>
        <end position="217"/>
    </location>
</feature>
<proteinExistence type="predicted"/>
<keyword evidence="1" id="KW-0732">Signal</keyword>
<dbReference type="Proteomes" id="UP000679352">
    <property type="component" value="Chromosome"/>
</dbReference>
<dbReference type="PROSITE" id="PS51257">
    <property type="entry name" value="PROKAR_LIPOPROTEIN"/>
    <property type="match status" value="1"/>
</dbReference>
<dbReference type="AlphaFoldDB" id="A0A975S0G7"/>
<evidence type="ECO:0000256" key="1">
    <source>
        <dbReference type="SAM" id="SignalP"/>
    </source>
</evidence>
<evidence type="ECO:0000313" key="2">
    <source>
        <dbReference type="EMBL" id="QWK89557.1"/>
    </source>
</evidence>
<sequence length="217" mass="22933">MPVLRPLALVLGLATLAACAKNDLAEPPVDLGDFVMGHNIVVSDKVQKVPISRAATPEEWKVAMTKAVDDRFGRYEGSRIYNIGISVDAYALAPPGIPVVAAPKSVLVVTANIWDDAKQKKLNAEGKQLTIFESFDGDNVIGTGLTKTREQQMAALSYNAAKAVEGWLLENPTWFGLPTKEEAAATAKAAKADAKAAEKAEAEAAKLAPPVTAVPAK</sequence>
<name>A0A975S0G7_9RHOB</name>
<gene>
    <name evidence="2" type="ORF">KM031_11975</name>
</gene>
<dbReference type="KEGG" id="gfu:KM031_11975"/>
<organism evidence="2 3">
    <name type="scientific">Gemmobacter fulvus</name>
    <dbReference type="NCBI Taxonomy" id="2840474"/>
    <lineage>
        <taxon>Bacteria</taxon>
        <taxon>Pseudomonadati</taxon>
        <taxon>Pseudomonadota</taxon>
        <taxon>Alphaproteobacteria</taxon>
        <taxon>Rhodobacterales</taxon>
        <taxon>Paracoccaceae</taxon>
        <taxon>Gemmobacter</taxon>
    </lineage>
</organism>